<dbReference type="InterPro" id="IPR018289">
    <property type="entry name" value="MULE_transposase_dom"/>
</dbReference>
<dbReference type="AlphaFoldDB" id="A0AAE0E2G1"/>
<dbReference type="EMBL" id="JANJYJ010000006">
    <property type="protein sequence ID" value="KAK3204806.1"/>
    <property type="molecule type" value="Genomic_DNA"/>
</dbReference>
<gene>
    <name evidence="2" type="ORF">Dsin_018852</name>
</gene>
<proteinExistence type="predicted"/>
<feature type="domain" description="MULE transposase" evidence="1">
    <location>
        <begin position="87"/>
        <end position="180"/>
    </location>
</feature>
<comment type="caution">
    <text evidence="2">The sequence shown here is derived from an EMBL/GenBank/DDBJ whole genome shotgun (WGS) entry which is preliminary data.</text>
</comment>
<evidence type="ECO:0000313" key="3">
    <source>
        <dbReference type="Proteomes" id="UP001281410"/>
    </source>
</evidence>
<dbReference type="PANTHER" id="PTHR47718">
    <property type="entry name" value="OS01G0519700 PROTEIN"/>
    <property type="match status" value="1"/>
</dbReference>
<keyword evidence="3" id="KW-1185">Reference proteome</keyword>
<dbReference type="Proteomes" id="UP001281410">
    <property type="component" value="Unassembled WGS sequence"/>
</dbReference>
<sequence length="261" mass="30109">MDHLLDQSGSYAAVGHTRKDLQNRLDTVWRSASDNSDADSIISYMTAKSEMDPRFFFRYTILEDGSLGNLFLSDTMSRCDYRYFGDVISFDSTYRTNSYHRPLVIFVGVNNHTKTTIFGFGLLVDETVDTYTWILQTFLQAMHGKCPISVVTDGDKAMSKAIRLVMPTAVCRLCSWHLERNVQTNVGDSGFTQAFTHLMLTYMTELEFESEWLKVIDRFGLQHNEWVKKMYSQRKLWAETFLRSTFFGGLWSTQIDFCIVG</sequence>
<name>A0AAE0E2G1_9ROSI</name>
<evidence type="ECO:0000313" key="2">
    <source>
        <dbReference type="EMBL" id="KAK3204806.1"/>
    </source>
</evidence>
<evidence type="ECO:0000259" key="1">
    <source>
        <dbReference type="Pfam" id="PF10551"/>
    </source>
</evidence>
<dbReference type="Pfam" id="PF10551">
    <property type="entry name" value="MULE"/>
    <property type="match status" value="1"/>
</dbReference>
<organism evidence="2 3">
    <name type="scientific">Dipteronia sinensis</name>
    <dbReference type="NCBI Taxonomy" id="43782"/>
    <lineage>
        <taxon>Eukaryota</taxon>
        <taxon>Viridiplantae</taxon>
        <taxon>Streptophyta</taxon>
        <taxon>Embryophyta</taxon>
        <taxon>Tracheophyta</taxon>
        <taxon>Spermatophyta</taxon>
        <taxon>Magnoliopsida</taxon>
        <taxon>eudicotyledons</taxon>
        <taxon>Gunneridae</taxon>
        <taxon>Pentapetalae</taxon>
        <taxon>rosids</taxon>
        <taxon>malvids</taxon>
        <taxon>Sapindales</taxon>
        <taxon>Sapindaceae</taxon>
        <taxon>Hippocastanoideae</taxon>
        <taxon>Acereae</taxon>
        <taxon>Dipteronia</taxon>
    </lineage>
</organism>
<dbReference type="PANTHER" id="PTHR47718:SF13">
    <property type="entry name" value="OS09G0290500 PROTEIN"/>
    <property type="match status" value="1"/>
</dbReference>
<reference evidence="2" key="1">
    <citation type="journal article" date="2023" name="Plant J.">
        <title>Genome sequences and population genomics provide insights into the demographic history, inbreeding, and mutation load of two 'living fossil' tree species of Dipteronia.</title>
        <authorList>
            <person name="Feng Y."/>
            <person name="Comes H.P."/>
            <person name="Chen J."/>
            <person name="Zhu S."/>
            <person name="Lu R."/>
            <person name="Zhang X."/>
            <person name="Li P."/>
            <person name="Qiu J."/>
            <person name="Olsen K.M."/>
            <person name="Qiu Y."/>
        </authorList>
    </citation>
    <scope>NUCLEOTIDE SEQUENCE</scope>
    <source>
        <strain evidence="2">NBL</strain>
    </source>
</reference>
<accession>A0AAE0E2G1</accession>
<protein>
    <recommendedName>
        <fullName evidence="1">MULE transposase domain-containing protein</fullName>
    </recommendedName>
</protein>